<dbReference type="RefSeq" id="WP_319955961.1">
    <property type="nucleotide sequence ID" value="NZ_JAXAVX010000021.1"/>
</dbReference>
<accession>A0ABU4VR15</accession>
<evidence type="ECO:0000259" key="2">
    <source>
        <dbReference type="Pfam" id="PF13556"/>
    </source>
</evidence>
<evidence type="ECO:0000313" key="4">
    <source>
        <dbReference type="Proteomes" id="UP001277761"/>
    </source>
</evidence>
<sequence>MTTTPAPVAAPAPRITVRQALDLPVLRRGMPDVLAGADRLDRPIRWVHAGEVDYIASMLRGGELLLTTGLGIGKRVADQRRFVAGLADKGIAALAIELGHSFPTMPDAIVQSARQHDLPLVALHREVPFVSVTEAIHREIVHAHYALLRRGDDVHRRLTELLLAGQGIPEVLAATAELVDNPVFLEDGDGRLLFHAAGPHHAGDATPVDPLDAWTAAKGDGRAPWRAGLAAPVPHGPSQAAGRLLALPLRGPLDERAEVVLERAAGIVALSLLRARQEEELVARERGDFLVDLAAGRIAGRDAQRQARSIGFAPAGPQLLPVAAESDAAAGSAAWSLVLRDAQTELDGRGTVALIGQRGRPGRLLGLVALREDQDRAAVADGVADALRTAAGRRLGAGELLVAVGLPVAWPDAGRGLQLTEETASAAASLPPARWHDAGALELQRLLWRWRDDAEVAAFVRRRLGALLEHDAQRKHALLPTLEALCANGWRKAETARALHLNRQALYNRLTRLEQLLGVDLSDPEQTMTVHLALRALPYVEPDATTAGPRVRG</sequence>
<feature type="domain" description="PucR C-terminal helix-turn-helix" evidence="2">
    <location>
        <begin position="478"/>
        <end position="536"/>
    </location>
</feature>
<reference evidence="3 4" key="1">
    <citation type="submission" date="2023-11" db="EMBL/GenBank/DDBJ databases">
        <authorList>
            <person name="Xu M."/>
            <person name="Jiang T."/>
        </authorList>
    </citation>
    <scope>NUCLEOTIDE SEQUENCE [LARGE SCALE GENOMIC DNA]</scope>
    <source>
        <strain evidence="3 4">SD</strain>
    </source>
</reference>
<feature type="domain" description="Purine catabolism PurC-like" evidence="1">
    <location>
        <begin position="20"/>
        <end position="140"/>
    </location>
</feature>
<keyword evidence="4" id="KW-1185">Reference proteome</keyword>
<dbReference type="InterPro" id="IPR042070">
    <property type="entry name" value="PucR_C-HTH_sf"/>
</dbReference>
<comment type="caution">
    <text evidence="3">The sequence shown here is derived from an EMBL/GenBank/DDBJ whole genome shotgun (WGS) entry which is preliminary data.</text>
</comment>
<name>A0ABU4VR15_9ACTN</name>
<dbReference type="Gene3D" id="1.10.10.2840">
    <property type="entry name" value="PucR C-terminal helix-turn-helix domain"/>
    <property type="match status" value="1"/>
</dbReference>
<evidence type="ECO:0000313" key="3">
    <source>
        <dbReference type="EMBL" id="MDX8153812.1"/>
    </source>
</evidence>
<evidence type="ECO:0000259" key="1">
    <source>
        <dbReference type="Pfam" id="PF07905"/>
    </source>
</evidence>
<dbReference type="InterPro" id="IPR051448">
    <property type="entry name" value="CdaR-like_regulators"/>
</dbReference>
<dbReference type="Pfam" id="PF13556">
    <property type="entry name" value="HTH_30"/>
    <property type="match status" value="1"/>
</dbReference>
<organism evidence="3 4">
    <name type="scientific">Patulibacter brassicae</name>
    <dbReference type="NCBI Taxonomy" id="1705717"/>
    <lineage>
        <taxon>Bacteria</taxon>
        <taxon>Bacillati</taxon>
        <taxon>Actinomycetota</taxon>
        <taxon>Thermoleophilia</taxon>
        <taxon>Solirubrobacterales</taxon>
        <taxon>Patulibacteraceae</taxon>
        <taxon>Patulibacter</taxon>
    </lineage>
</organism>
<proteinExistence type="predicted"/>
<dbReference type="InterPro" id="IPR012914">
    <property type="entry name" value="PucR_dom"/>
</dbReference>
<dbReference type="InterPro" id="IPR025736">
    <property type="entry name" value="PucR_C-HTH_dom"/>
</dbReference>
<dbReference type="PANTHER" id="PTHR33744">
    <property type="entry name" value="CARBOHYDRATE DIACID REGULATOR"/>
    <property type="match status" value="1"/>
</dbReference>
<dbReference type="Proteomes" id="UP001277761">
    <property type="component" value="Unassembled WGS sequence"/>
</dbReference>
<protein>
    <submittedName>
        <fullName evidence="3">PucR family transcriptional regulator</fullName>
    </submittedName>
</protein>
<dbReference type="PANTHER" id="PTHR33744:SF1">
    <property type="entry name" value="DNA-BINDING TRANSCRIPTIONAL ACTIVATOR ADER"/>
    <property type="match status" value="1"/>
</dbReference>
<gene>
    <name evidence="3" type="ORF">SK069_19600</name>
</gene>
<dbReference type="EMBL" id="JAXAVX010000021">
    <property type="protein sequence ID" value="MDX8153812.1"/>
    <property type="molecule type" value="Genomic_DNA"/>
</dbReference>
<dbReference type="Pfam" id="PF07905">
    <property type="entry name" value="PucR"/>
    <property type="match status" value="1"/>
</dbReference>